<accession>A0A0F9B3S5</accession>
<name>A0A0F9B3S5_9ZZZZ</name>
<proteinExistence type="predicted"/>
<sequence>MIGPEDVYRSIEDEQLSKLYLSSSYQSTERWTKESLEFKVLMDFLTGGEISYEDIF</sequence>
<gene>
    <name evidence="1" type="ORF">LCGC14_2835600</name>
</gene>
<protein>
    <submittedName>
        <fullName evidence="1">Uncharacterized protein</fullName>
    </submittedName>
</protein>
<evidence type="ECO:0000313" key="1">
    <source>
        <dbReference type="EMBL" id="KKK79226.1"/>
    </source>
</evidence>
<feature type="non-terminal residue" evidence="1">
    <location>
        <position position="56"/>
    </location>
</feature>
<dbReference type="EMBL" id="LAZR01054124">
    <property type="protein sequence ID" value="KKK79226.1"/>
    <property type="molecule type" value="Genomic_DNA"/>
</dbReference>
<reference evidence="1" key="1">
    <citation type="journal article" date="2015" name="Nature">
        <title>Complex archaea that bridge the gap between prokaryotes and eukaryotes.</title>
        <authorList>
            <person name="Spang A."/>
            <person name="Saw J.H."/>
            <person name="Jorgensen S.L."/>
            <person name="Zaremba-Niedzwiedzka K."/>
            <person name="Martijn J."/>
            <person name="Lind A.E."/>
            <person name="van Eijk R."/>
            <person name="Schleper C."/>
            <person name="Guy L."/>
            <person name="Ettema T.J."/>
        </authorList>
    </citation>
    <scope>NUCLEOTIDE SEQUENCE</scope>
</reference>
<dbReference type="AlphaFoldDB" id="A0A0F9B3S5"/>
<comment type="caution">
    <text evidence="1">The sequence shown here is derived from an EMBL/GenBank/DDBJ whole genome shotgun (WGS) entry which is preliminary data.</text>
</comment>
<organism evidence="1">
    <name type="scientific">marine sediment metagenome</name>
    <dbReference type="NCBI Taxonomy" id="412755"/>
    <lineage>
        <taxon>unclassified sequences</taxon>
        <taxon>metagenomes</taxon>
        <taxon>ecological metagenomes</taxon>
    </lineage>
</organism>